<feature type="coiled-coil region" evidence="2">
    <location>
        <begin position="54"/>
        <end position="81"/>
    </location>
</feature>
<evidence type="ECO:0000256" key="1">
    <source>
        <dbReference type="ARBA" id="ARBA00043985"/>
    </source>
</evidence>
<dbReference type="Proteomes" id="UP000184295">
    <property type="component" value="Unassembled WGS sequence"/>
</dbReference>
<evidence type="ECO:0000313" key="5">
    <source>
        <dbReference type="EMBL" id="SHE31383.1"/>
    </source>
</evidence>
<dbReference type="EMBL" id="FQUL01000002">
    <property type="protein sequence ID" value="SHE31383.1"/>
    <property type="molecule type" value="Genomic_DNA"/>
</dbReference>
<protein>
    <submittedName>
        <fullName evidence="5">Phage shock protein A (PspA) family protein</fullName>
    </submittedName>
</protein>
<keyword evidence="6" id="KW-1185">Reference proteome</keyword>
<dbReference type="STRING" id="1121881.SAMN02745225_00274"/>
<evidence type="ECO:0000256" key="2">
    <source>
        <dbReference type="SAM" id="Coils"/>
    </source>
</evidence>
<reference evidence="6" key="1">
    <citation type="submission" date="2016-11" db="EMBL/GenBank/DDBJ databases">
        <authorList>
            <person name="Varghese N."/>
            <person name="Submissions S."/>
        </authorList>
    </citation>
    <scope>NUCLEOTIDE SEQUENCE [LARGE SCALE GENOMIC DNA]</scope>
    <source>
        <strain evidence="6">DSM 19514</strain>
    </source>
</reference>
<proteinExistence type="inferred from homology"/>
<dbReference type="RefSeq" id="WP_072787982.1">
    <property type="nucleotide sequence ID" value="NZ_FQUL01000002.1"/>
</dbReference>
<organism evidence="5 6">
    <name type="scientific">Ferrithrix thermotolerans DSM 19514</name>
    <dbReference type="NCBI Taxonomy" id="1121881"/>
    <lineage>
        <taxon>Bacteria</taxon>
        <taxon>Bacillati</taxon>
        <taxon>Actinomycetota</taxon>
        <taxon>Acidimicrobiia</taxon>
        <taxon>Acidimicrobiales</taxon>
        <taxon>Acidimicrobiaceae</taxon>
        <taxon>Ferrithrix</taxon>
    </lineage>
</organism>
<gene>
    <name evidence="5" type="ORF">SAMN02745225_00274</name>
</gene>
<keyword evidence="2" id="KW-0175">Coiled coil</keyword>
<dbReference type="InterPro" id="IPR007157">
    <property type="entry name" value="PspA_VIPP1"/>
</dbReference>
<evidence type="ECO:0000256" key="3">
    <source>
        <dbReference type="SAM" id="MobiDB-lite"/>
    </source>
</evidence>
<dbReference type="OrthoDB" id="9779630at2"/>
<evidence type="ECO:0000313" key="6">
    <source>
        <dbReference type="Proteomes" id="UP000184295"/>
    </source>
</evidence>
<dbReference type="PANTHER" id="PTHR31088:SF6">
    <property type="entry name" value="PHAGE SHOCK PROTEIN A"/>
    <property type="match status" value="1"/>
</dbReference>
<name>A0A1M4SGM3_9ACTN</name>
<dbReference type="Pfam" id="PF22743">
    <property type="entry name" value="PspAA"/>
    <property type="match status" value="1"/>
</dbReference>
<feature type="domain" description="PspA-associated" evidence="4">
    <location>
        <begin position="272"/>
        <end position="357"/>
    </location>
</feature>
<dbReference type="PANTHER" id="PTHR31088">
    <property type="entry name" value="MEMBRANE-ASSOCIATED PROTEIN VIPP1, CHLOROPLASTIC"/>
    <property type="match status" value="1"/>
</dbReference>
<dbReference type="InterPro" id="IPR054437">
    <property type="entry name" value="PspA-assoc_dom"/>
</dbReference>
<comment type="similarity">
    <text evidence="1">Belongs to the PspA/Vipp/IM30 family.</text>
</comment>
<feature type="coiled-coil region" evidence="2">
    <location>
        <begin position="163"/>
        <end position="190"/>
    </location>
</feature>
<evidence type="ECO:0000259" key="4">
    <source>
        <dbReference type="Pfam" id="PF22743"/>
    </source>
</evidence>
<accession>A0A1M4SGM3</accession>
<dbReference type="AlphaFoldDB" id="A0A1M4SGM3"/>
<feature type="region of interest" description="Disordered" evidence="3">
    <location>
        <begin position="236"/>
        <end position="265"/>
    </location>
</feature>
<sequence>MSVFKRMSQVFQQKANAALNKVENPTEALDLSYQQMLENLQQVRRSIADVLTSQKRLEAQRASLQAQYDKLQGQARQALQQGQEDVAKLALTRAQEAQRNIAALDPQISQLQSQEQALEETGRKLQSKIEVFRAQRDTMKAQYTAAKASTQAMESLSGLSEQMTDVNLMLDRAKDKVDEMQARAAAVSQLSDSGVLDSPSLGGSGDDIEAALMAGSPTSSVDLQLEQMKAELQSANLASGTSSQLESGQGSDTNKDSSSPTTAALSQSNTIVIRIAGESRYRVPATIRPALEGLDTAMEMAISQSDENAFTKLASQLAKLIRGSGTELSDADLSASDLVVPAPDMSIADALKILGAEDSADADQQPN</sequence>
<dbReference type="Pfam" id="PF04012">
    <property type="entry name" value="PspA_IM30"/>
    <property type="match status" value="1"/>
</dbReference>